<gene>
    <name evidence="12" type="ORF">OKA104_LOCUS13817</name>
    <name evidence="10" type="ORF">VCS650_LOCUS20657</name>
    <name evidence="11" type="ORF">VCS650_LOCUS20690</name>
</gene>
<accession>A0A814PV84</accession>
<dbReference type="EMBL" id="CAJOAY010000709">
    <property type="protein sequence ID" value="CAF3720496.1"/>
    <property type="molecule type" value="Genomic_DNA"/>
</dbReference>
<organism evidence="10 13">
    <name type="scientific">Adineta steineri</name>
    <dbReference type="NCBI Taxonomy" id="433720"/>
    <lineage>
        <taxon>Eukaryota</taxon>
        <taxon>Metazoa</taxon>
        <taxon>Spiralia</taxon>
        <taxon>Gnathifera</taxon>
        <taxon>Rotifera</taxon>
        <taxon>Eurotatoria</taxon>
        <taxon>Bdelloidea</taxon>
        <taxon>Adinetida</taxon>
        <taxon>Adinetidae</taxon>
        <taxon>Adineta</taxon>
    </lineage>
</organism>
<dbReference type="Proteomes" id="UP000663881">
    <property type="component" value="Unassembled WGS sequence"/>
</dbReference>
<evidence type="ECO:0000256" key="4">
    <source>
        <dbReference type="ARBA" id="ARBA00022722"/>
    </source>
</evidence>
<reference evidence="10" key="1">
    <citation type="submission" date="2021-02" db="EMBL/GenBank/DDBJ databases">
        <authorList>
            <person name="Nowell W R."/>
        </authorList>
    </citation>
    <scope>NUCLEOTIDE SEQUENCE</scope>
</reference>
<evidence type="ECO:0000313" key="12">
    <source>
        <dbReference type="EMBL" id="CAF3720496.1"/>
    </source>
</evidence>
<dbReference type="AlphaFoldDB" id="A0A814PV84"/>
<proteinExistence type="inferred from homology"/>
<dbReference type="InterPro" id="IPR013471">
    <property type="entry name" value="RNase_Z/BN"/>
</dbReference>
<evidence type="ECO:0000256" key="9">
    <source>
        <dbReference type="SAM" id="MobiDB-lite"/>
    </source>
</evidence>
<comment type="subunit">
    <text evidence="2">Homodimer.</text>
</comment>
<keyword evidence="6" id="KW-0255">Endonuclease</keyword>
<comment type="caution">
    <text evidence="10">The sequence shown here is derived from an EMBL/GenBank/DDBJ whole genome shotgun (WGS) entry which is preliminary data.</text>
</comment>
<dbReference type="EMBL" id="CAJNON010000216">
    <property type="protein sequence ID" value="CAF1111893.1"/>
    <property type="molecule type" value="Genomic_DNA"/>
</dbReference>
<evidence type="ECO:0000256" key="8">
    <source>
        <dbReference type="ARBA" id="ARBA00022833"/>
    </source>
</evidence>
<keyword evidence="8" id="KW-0862">Zinc</keyword>
<dbReference type="Gene3D" id="3.60.15.10">
    <property type="entry name" value="Ribonuclease Z/Hydroxyacylglutathione hydrolase-like"/>
    <property type="match status" value="1"/>
</dbReference>
<feature type="compositionally biased region" description="Acidic residues" evidence="9">
    <location>
        <begin position="333"/>
        <end position="343"/>
    </location>
</feature>
<evidence type="ECO:0000256" key="6">
    <source>
        <dbReference type="ARBA" id="ARBA00022759"/>
    </source>
</evidence>
<dbReference type="PANTHER" id="PTHR46018:SF2">
    <property type="entry name" value="ZINC PHOSPHODIESTERASE ELAC PROTEIN 1"/>
    <property type="match status" value="1"/>
</dbReference>
<evidence type="ECO:0000256" key="2">
    <source>
        <dbReference type="ARBA" id="ARBA00011738"/>
    </source>
</evidence>
<evidence type="ECO:0000256" key="5">
    <source>
        <dbReference type="ARBA" id="ARBA00022723"/>
    </source>
</evidence>
<dbReference type="GO" id="GO:0042781">
    <property type="term" value="F:3'-tRNA processing endoribonuclease activity"/>
    <property type="evidence" value="ECO:0007669"/>
    <property type="project" value="TreeGrafter"/>
</dbReference>
<name>A0A814PV84_9BILA</name>
<sequence length="375" mass="41641">MELIFLGTGSNNPSPHRGASSLALRVSGTSNVYLFDCGEGTQIQIQRSSLRASRITKIFITHLHGDHLFGLPGFLCTLSSSVLTSPVMIYGPLGLREFIETTLRLSYSWLSFKYEIIELIPNAYDGVDENLIKTTIDKQEKSEKCRTVTMNEDGRYHLIANDDNCAVYAISIKHRVPTYGYIIIENDLPGKFDIQKLQQSGIKPGPFCSRLKAGESVTLDDGRVLSPLDYVGPSRTGRRLVILGDCCDASNIIPHAQNCDVLVHECTHDNTLREKAIEFGHSTPLMATTLAEKCNAKCLLLNHFSQRYKSKSIENKENLVKKSKKEQGGAEAGENEGEDDDDVTVDLLLEQAKQSTTKPVFIADDFFTYTIPLSK</sequence>
<evidence type="ECO:0000313" key="10">
    <source>
        <dbReference type="EMBL" id="CAF1111333.1"/>
    </source>
</evidence>
<protein>
    <submittedName>
        <fullName evidence="10">Uncharacterized protein</fullName>
    </submittedName>
</protein>
<keyword evidence="4" id="KW-0540">Nuclease</keyword>
<keyword evidence="7" id="KW-0378">Hydrolase</keyword>
<dbReference type="OrthoDB" id="527344at2759"/>
<dbReference type="EMBL" id="CAJNON010000216">
    <property type="protein sequence ID" value="CAF1111333.1"/>
    <property type="molecule type" value="Genomic_DNA"/>
</dbReference>
<comment type="cofactor">
    <cofactor evidence="1">
        <name>Zn(2+)</name>
        <dbReference type="ChEBI" id="CHEBI:29105"/>
    </cofactor>
</comment>
<dbReference type="NCBIfam" id="NF000801">
    <property type="entry name" value="PRK00055.1-3"/>
    <property type="match status" value="1"/>
</dbReference>
<dbReference type="PANTHER" id="PTHR46018">
    <property type="entry name" value="ZINC PHOSPHODIESTERASE ELAC PROTEIN 1"/>
    <property type="match status" value="1"/>
</dbReference>
<dbReference type="Pfam" id="PF23023">
    <property type="entry name" value="Anti-Pycsar_Apyc1"/>
    <property type="match status" value="1"/>
</dbReference>
<evidence type="ECO:0000256" key="3">
    <source>
        <dbReference type="ARBA" id="ARBA00022694"/>
    </source>
</evidence>
<dbReference type="GO" id="GO:0046872">
    <property type="term" value="F:metal ion binding"/>
    <property type="evidence" value="ECO:0007669"/>
    <property type="project" value="UniProtKB-KW"/>
</dbReference>
<keyword evidence="5" id="KW-0479">Metal-binding</keyword>
<dbReference type="HAMAP" id="MF_01818">
    <property type="entry name" value="RNase_Z_BN"/>
    <property type="match status" value="1"/>
</dbReference>
<feature type="region of interest" description="Disordered" evidence="9">
    <location>
        <begin position="319"/>
        <end position="343"/>
    </location>
</feature>
<evidence type="ECO:0000313" key="13">
    <source>
        <dbReference type="Proteomes" id="UP000663891"/>
    </source>
</evidence>
<evidence type="ECO:0000256" key="7">
    <source>
        <dbReference type="ARBA" id="ARBA00022801"/>
    </source>
</evidence>
<evidence type="ECO:0000313" key="11">
    <source>
        <dbReference type="EMBL" id="CAF1111893.1"/>
    </source>
</evidence>
<keyword evidence="3" id="KW-0819">tRNA processing</keyword>
<dbReference type="CDD" id="cd07717">
    <property type="entry name" value="RNaseZ_ZiPD-like_MBL-fold"/>
    <property type="match status" value="1"/>
</dbReference>
<evidence type="ECO:0000256" key="1">
    <source>
        <dbReference type="ARBA" id="ARBA00001947"/>
    </source>
</evidence>
<dbReference type="InterPro" id="IPR036866">
    <property type="entry name" value="RibonucZ/Hydroxyglut_hydro"/>
</dbReference>
<dbReference type="Proteomes" id="UP000663891">
    <property type="component" value="Unassembled WGS sequence"/>
</dbReference>
<feature type="compositionally biased region" description="Basic and acidic residues" evidence="9">
    <location>
        <begin position="319"/>
        <end position="328"/>
    </location>
</feature>
<dbReference type="GO" id="GO:0005634">
    <property type="term" value="C:nucleus"/>
    <property type="evidence" value="ECO:0007669"/>
    <property type="project" value="TreeGrafter"/>
</dbReference>
<dbReference type="SUPFAM" id="SSF56281">
    <property type="entry name" value="Metallo-hydrolase/oxidoreductase"/>
    <property type="match status" value="1"/>
</dbReference>